<feature type="compositionally biased region" description="Low complexity" evidence="1">
    <location>
        <begin position="434"/>
        <end position="445"/>
    </location>
</feature>
<name>A0A7J6Y8G5_TRYCR</name>
<feature type="signal peptide" evidence="3">
    <location>
        <begin position="1"/>
        <end position="27"/>
    </location>
</feature>
<evidence type="ECO:0000256" key="2">
    <source>
        <dbReference type="SAM" id="Phobius"/>
    </source>
</evidence>
<evidence type="ECO:0000256" key="3">
    <source>
        <dbReference type="SAM" id="SignalP"/>
    </source>
</evidence>
<accession>A0A7J6Y8G5</accession>
<organism evidence="4 5">
    <name type="scientific">Trypanosoma cruzi</name>
    <dbReference type="NCBI Taxonomy" id="5693"/>
    <lineage>
        <taxon>Eukaryota</taxon>
        <taxon>Discoba</taxon>
        <taxon>Euglenozoa</taxon>
        <taxon>Kinetoplastea</taxon>
        <taxon>Metakinetoplastina</taxon>
        <taxon>Trypanosomatida</taxon>
        <taxon>Trypanosomatidae</taxon>
        <taxon>Trypanosoma</taxon>
        <taxon>Schizotrypanum</taxon>
    </lineage>
</organism>
<dbReference type="Proteomes" id="UP000583944">
    <property type="component" value="Unassembled WGS sequence"/>
</dbReference>
<dbReference type="VEuPathDB" id="TriTrypDB:ECC02_004175"/>
<keyword evidence="2" id="KW-0472">Membrane</keyword>
<protein>
    <recommendedName>
        <fullName evidence="6">Mucin-like glycoprotein</fullName>
    </recommendedName>
</protein>
<evidence type="ECO:0000256" key="1">
    <source>
        <dbReference type="SAM" id="MobiDB-lite"/>
    </source>
</evidence>
<keyword evidence="3" id="KW-0732">Signal</keyword>
<feature type="region of interest" description="Disordered" evidence="1">
    <location>
        <begin position="331"/>
        <end position="354"/>
    </location>
</feature>
<gene>
    <name evidence="4" type="ORF">ECC02_004175</name>
</gene>
<feature type="region of interest" description="Disordered" evidence="1">
    <location>
        <begin position="369"/>
        <end position="468"/>
    </location>
</feature>
<feature type="compositionally biased region" description="Polar residues" evidence="1">
    <location>
        <begin position="386"/>
        <end position="404"/>
    </location>
</feature>
<feature type="transmembrane region" description="Helical" evidence="2">
    <location>
        <begin position="141"/>
        <end position="163"/>
    </location>
</feature>
<evidence type="ECO:0008006" key="6">
    <source>
        <dbReference type="Google" id="ProtNLM"/>
    </source>
</evidence>
<dbReference type="AlphaFoldDB" id="A0A7J6Y8G5"/>
<feature type="compositionally biased region" description="Polar residues" evidence="1">
    <location>
        <begin position="451"/>
        <end position="468"/>
    </location>
</feature>
<keyword evidence="2" id="KW-0812">Transmembrane</keyword>
<proteinExistence type="predicted"/>
<keyword evidence="2" id="KW-1133">Transmembrane helix</keyword>
<evidence type="ECO:0000313" key="4">
    <source>
        <dbReference type="EMBL" id="KAF5222843.1"/>
    </source>
</evidence>
<dbReference type="VEuPathDB" id="TriTrypDB:BCY84_05079"/>
<feature type="chain" id="PRO_5029525619" description="Mucin-like glycoprotein" evidence="3">
    <location>
        <begin position="28"/>
        <end position="502"/>
    </location>
</feature>
<evidence type="ECO:0000313" key="5">
    <source>
        <dbReference type="Proteomes" id="UP000583944"/>
    </source>
</evidence>
<sequence length="502" mass="51423">MSPRRGWLGIRFDVWLVVWVWAPCAGCGDVAISVGCENGMEEDEVVDLSFLSMVGDCWRCVCVCCVCAVSQSVDCVGCGCLLPCCVLSLCVFSCCASLPLALPLVLSFTSPLGVQISGLTPATLGRMMTAVMMATALRREVCALLSLALLCCCASVCVAAAAATGTAVQSTELYSGTSAVNVSVEVLCAESNKPLQWRFPGQTTWNTCALPQGAHDYNVDQESGGGYTVDQNTEYSLGKSEGDNVFAVDFVVFDTVSEDPDRVSESLCLFAERMYSAAKCNEFCTSSDSDAIAFTMEFPTIKEGGVYKKWLKENPETKDAAVSTPGVCQLKTPAERTPVKANGGSPEAAAVTPTAQVTAVEAPAVGQAAGSSSSAASGTSSSAQTIEQRISPANPQAVNTSQLPTGEGVGRTDASGTTQTPSATPASGNGGASGAATAGAASQSGKPTYTKEANNSATTGAQGPGTSDSSAIATAWVHTPLLLLLTALACAAGQRCGAATHE</sequence>
<feature type="compositionally biased region" description="Low complexity" evidence="1">
    <location>
        <begin position="369"/>
        <end position="385"/>
    </location>
</feature>
<reference evidence="4 5" key="1">
    <citation type="journal article" date="2019" name="Genome Biol. Evol.">
        <title>Nanopore Sequencing Significantly Improves Genome Assembly of the Protozoan Parasite Trypanosoma cruzi.</title>
        <authorList>
            <person name="Diaz-Viraque F."/>
            <person name="Pita S."/>
            <person name="Greif G."/>
            <person name="de Souza R.C.M."/>
            <person name="Iraola G."/>
            <person name="Robello C."/>
        </authorList>
    </citation>
    <scope>NUCLEOTIDE SEQUENCE [LARGE SCALE GENOMIC DNA]</scope>
    <source>
        <strain evidence="4 5">Berenice</strain>
    </source>
</reference>
<comment type="caution">
    <text evidence="4">The sequence shown here is derived from an EMBL/GenBank/DDBJ whole genome shotgun (WGS) entry which is preliminary data.</text>
</comment>
<dbReference type="EMBL" id="JABDHM010000024">
    <property type="protein sequence ID" value="KAF5222843.1"/>
    <property type="molecule type" value="Genomic_DNA"/>
</dbReference>